<keyword evidence="7" id="KW-0249">Electron transport</keyword>
<dbReference type="RefSeq" id="WP_268779626.1">
    <property type="nucleotide sequence ID" value="NZ_JAPRAT010000009.1"/>
</dbReference>
<comment type="function">
    <text evidence="2">Low-potential electron donor to a number of redox enzymes.</text>
</comment>
<dbReference type="Proteomes" id="UP001084197">
    <property type="component" value="Unassembled WGS sequence"/>
</dbReference>
<dbReference type="InterPro" id="IPR008254">
    <property type="entry name" value="Flavodoxin/NO_synth"/>
</dbReference>
<reference evidence="9" key="1">
    <citation type="submission" date="2022-11" db="EMBL/GenBank/DDBJ databases">
        <title>WGS of Natronobacillus azotifigens 24KS-1, an anaerobic diazotrophic haloalkaliphile from soda-rich habitats.</title>
        <authorList>
            <person name="Sorokin D.Y."/>
            <person name="Merkel A.Y."/>
        </authorList>
    </citation>
    <scope>NUCLEOTIDE SEQUENCE</scope>
    <source>
        <strain evidence="9">24KS-1</strain>
    </source>
</reference>
<dbReference type="InterPro" id="IPR001226">
    <property type="entry name" value="Flavodoxin_CS"/>
</dbReference>
<comment type="caution">
    <text evidence="9">The sequence shown here is derived from an EMBL/GenBank/DDBJ whole genome shotgun (WGS) entry which is preliminary data.</text>
</comment>
<comment type="cofactor">
    <cofactor evidence="1">
        <name>FMN</name>
        <dbReference type="ChEBI" id="CHEBI:58210"/>
    </cofactor>
</comment>
<dbReference type="GO" id="GO:0010181">
    <property type="term" value="F:FMN binding"/>
    <property type="evidence" value="ECO:0007669"/>
    <property type="project" value="InterPro"/>
</dbReference>
<gene>
    <name evidence="9" type="ORF">OWO01_06495</name>
</gene>
<evidence type="ECO:0000256" key="6">
    <source>
        <dbReference type="ARBA" id="ARBA00022643"/>
    </source>
</evidence>
<evidence type="ECO:0000256" key="4">
    <source>
        <dbReference type="ARBA" id="ARBA00022448"/>
    </source>
</evidence>
<dbReference type="EMBL" id="JAPRAT010000009">
    <property type="protein sequence ID" value="MCZ0702856.1"/>
    <property type="molecule type" value="Genomic_DNA"/>
</dbReference>
<dbReference type="Pfam" id="PF00258">
    <property type="entry name" value="Flavodoxin_1"/>
    <property type="match status" value="1"/>
</dbReference>
<dbReference type="PANTHER" id="PTHR42809:SF1">
    <property type="entry name" value="FLAVODOXIN 1"/>
    <property type="match status" value="1"/>
</dbReference>
<dbReference type="PRINTS" id="PR00369">
    <property type="entry name" value="FLAVODOXIN"/>
</dbReference>
<feature type="domain" description="Flavodoxin-like" evidence="8">
    <location>
        <begin position="3"/>
        <end position="140"/>
    </location>
</feature>
<evidence type="ECO:0000259" key="8">
    <source>
        <dbReference type="PROSITE" id="PS50902"/>
    </source>
</evidence>
<keyword evidence="6" id="KW-0288">FMN</keyword>
<evidence type="ECO:0000313" key="9">
    <source>
        <dbReference type="EMBL" id="MCZ0702856.1"/>
    </source>
</evidence>
<evidence type="ECO:0000256" key="3">
    <source>
        <dbReference type="ARBA" id="ARBA00005267"/>
    </source>
</evidence>
<comment type="similarity">
    <text evidence="3">Belongs to the flavodoxin family.</text>
</comment>
<dbReference type="AlphaFoldDB" id="A0A9J6RB11"/>
<dbReference type="InterPro" id="IPR029039">
    <property type="entry name" value="Flavoprotein-like_sf"/>
</dbReference>
<organism evidence="9 10">
    <name type="scientific">Natronobacillus azotifigens</name>
    <dbReference type="NCBI Taxonomy" id="472978"/>
    <lineage>
        <taxon>Bacteria</taxon>
        <taxon>Bacillati</taxon>
        <taxon>Bacillota</taxon>
        <taxon>Bacilli</taxon>
        <taxon>Bacillales</taxon>
        <taxon>Bacillaceae</taxon>
        <taxon>Natronobacillus</taxon>
    </lineage>
</organism>
<dbReference type="PANTHER" id="PTHR42809">
    <property type="entry name" value="FLAVODOXIN 2"/>
    <property type="match status" value="1"/>
</dbReference>
<evidence type="ECO:0000256" key="1">
    <source>
        <dbReference type="ARBA" id="ARBA00001917"/>
    </source>
</evidence>
<evidence type="ECO:0000313" key="10">
    <source>
        <dbReference type="Proteomes" id="UP001084197"/>
    </source>
</evidence>
<keyword evidence="5" id="KW-0285">Flavoprotein</keyword>
<evidence type="ECO:0000256" key="7">
    <source>
        <dbReference type="ARBA" id="ARBA00022982"/>
    </source>
</evidence>
<dbReference type="Gene3D" id="3.40.50.360">
    <property type="match status" value="1"/>
</dbReference>
<dbReference type="InterPro" id="IPR050619">
    <property type="entry name" value="Flavodoxin"/>
</dbReference>
<dbReference type="GO" id="GO:0016651">
    <property type="term" value="F:oxidoreductase activity, acting on NAD(P)H"/>
    <property type="evidence" value="ECO:0007669"/>
    <property type="project" value="UniProtKB-ARBA"/>
</dbReference>
<accession>A0A9J6RB11</accession>
<proteinExistence type="inferred from homology"/>
<dbReference type="SUPFAM" id="SSF52218">
    <property type="entry name" value="Flavoproteins"/>
    <property type="match status" value="1"/>
</dbReference>
<name>A0A9J6RB11_9BACI</name>
<protein>
    <submittedName>
        <fullName evidence="9">Flavodoxin domain-containing protein</fullName>
    </submittedName>
</protein>
<keyword evidence="4" id="KW-0813">Transport</keyword>
<dbReference type="PROSITE" id="PS00201">
    <property type="entry name" value="FLAVODOXIN"/>
    <property type="match status" value="1"/>
</dbReference>
<dbReference type="GO" id="GO:0009055">
    <property type="term" value="F:electron transfer activity"/>
    <property type="evidence" value="ECO:0007669"/>
    <property type="project" value="InterPro"/>
</dbReference>
<keyword evidence="10" id="KW-1185">Reference proteome</keyword>
<evidence type="ECO:0000256" key="2">
    <source>
        <dbReference type="ARBA" id="ARBA00003297"/>
    </source>
</evidence>
<evidence type="ECO:0000256" key="5">
    <source>
        <dbReference type="ARBA" id="ARBA00022630"/>
    </source>
</evidence>
<dbReference type="PROSITE" id="PS50902">
    <property type="entry name" value="FLAVODOXIN_LIKE"/>
    <property type="match status" value="1"/>
</dbReference>
<dbReference type="InterPro" id="IPR001094">
    <property type="entry name" value="Flavdoxin-like"/>
</dbReference>
<sequence length="146" mass="16463">MKAAIIYSSITGNTVTLAEAIELEMRQNKIDVDLIPINELDYQQLSCYDTIVIGTYTWGNGDIPPEMDELFFTIETRDFQNVTTGVFGTGDSFYPYFCGAVDLFRDMLYVHTNLAVTLKVELLPQSEDLAKVKTFCQRLVTPLVTV</sequence>